<evidence type="ECO:0000256" key="1">
    <source>
        <dbReference type="SAM" id="MobiDB-lite"/>
    </source>
</evidence>
<evidence type="ECO:0000313" key="3">
    <source>
        <dbReference type="Proteomes" id="UP001372338"/>
    </source>
</evidence>
<dbReference type="EMBL" id="JAYWIO010000008">
    <property type="protein sequence ID" value="KAK7247477.1"/>
    <property type="molecule type" value="Genomic_DNA"/>
</dbReference>
<keyword evidence="3" id="KW-1185">Reference proteome</keyword>
<feature type="compositionally biased region" description="Low complexity" evidence="1">
    <location>
        <begin position="8"/>
        <end position="22"/>
    </location>
</feature>
<feature type="region of interest" description="Disordered" evidence="1">
    <location>
        <begin position="1"/>
        <end position="22"/>
    </location>
</feature>
<dbReference type="Proteomes" id="UP001372338">
    <property type="component" value="Unassembled WGS sequence"/>
</dbReference>
<organism evidence="2 3">
    <name type="scientific">Crotalaria pallida</name>
    <name type="common">Smooth rattlebox</name>
    <name type="synonym">Crotalaria striata</name>
    <dbReference type="NCBI Taxonomy" id="3830"/>
    <lineage>
        <taxon>Eukaryota</taxon>
        <taxon>Viridiplantae</taxon>
        <taxon>Streptophyta</taxon>
        <taxon>Embryophyta</taxon>
        <taxon>Tracheophyta</taxon>
        <taxon>Spermatophyta</taxon>
        <taxon>Magnoliopsida</taxon>
        <taxon>eudicotyledons</taxon>
        <taxon>Gunneridae</taxon>
        <taxon>Pentapetalae</taxon>
        <taxon>rosids</taxon>
        <taxon>fabids</taxon>
        <taxon>Fabales</taxon>
        <taxon>Fabaceae</taxon>
        <taxon>Papilionoideae</taxon>
        <taxon>50 kb inversion clade</taxon>
        <taxon>genistoids sensu lato</taxon>
        <taxon>core genistoids</taxon>
        <taxon>Crotalarieae</taxon>
        <taxon>Crotalaria</taxon>
    </lineage>
</organism>
<dbReference type="PANTHER" id="PTHR37248">
    <property type="entry name" value="TRANSLATION INITIATION FACTOR"/>
    <property type="match status" value="1"/>
</dbReference>
<protein>
    <submittedName>
        <fullName evidence="2">Uncharacterized protein</fullName>
    </submittedName>
</protein>
<gene>
    <name evidence="2" type="ORF">RIF29_42360</name>
</gene>
<name>A0AAN9ECQ6_CROPI</name>
<evidence type="ECO:0000313" key="2">
    <source>
        <dbReference type="EMBL" id="KAK7247477.1"/>
    </source>
</evidence>
<dbReference type="AlphaFoldDB" id="A0AAN9ECQ6"/>
<accession>A0AAN9ECQ6</accession>
<sequence length="272" mass="31501">MPKRRRPNQTNHHIQTQQQQPQESHFIPLQLQLQQALHPQIEAIRVVRDLEIHQLLTELRFLRSQFTNQQLHKPLLQLFQETLPNLSIEVTAGDKEEQEENNKNFHVRWKNKENVVPDSFLGARDLHVEEDVVLEEPYETQTLPMLEALQIPRPGVKRWRLSVGMASKTFRQPKPGEMLLSVRGSPLCVFKENHMEVIHGMKIVLLEIVSVSSLFEVLVSILSTGSSPFCLTTASIKFRKFRRGLNALLNFQVAHCVQEQVQQGCTSKYQYC</sequence>
<dbReference type="PANTHER" id="PTHR37248:SF1">
    <property type="entry name" value="TRANSLATION INITIATION FACTOR"/>
    <property type="match status" value="1"/>
</dbReference>
<proteinExistence type="predicted"/>
<comment type="caution">
    <text evidence="2">The sequence shown here is derived from an EMBL/GenBank/DDBJ whole genome shotgun (WGS) entry which is preliminary data.</text>
</comment>
<reference evidence="2 3" key="1">
    <citation type="submission" date="2024-01" db="EMBL/GenBank/DDBJ databases">
        <title>The genomes of 5 underutilized Papilionoideae crops provide insights into root nodulation and disease resistanc.</title>
        <authorList>
            <person name="Yuan L."/>
        </authorList>
    </citation>
    <scope>NUCLEOTIDE SEQUENCE [LARGE SCALE GENOMIC DNA]</scope>
    <source>
        <strain evidence="2">ZHUSHIDOU_FW_LH</strain>
        <tissue evidence="2">Leaf</tissue>
    </source>
</reference>